<dbReference type="RefSeq" id="WP_190041417.1">
    <property type="nucleotide sequence ID" value="NZ_BNBE01000001.1"/>
</dbReference>
<dbReference type="EMBL" id="BNBE01000001">
    <property type="protein sequence ID" value="GHF92519.1"/>
    <property type="molecule type" value="Genomic_DNA"/>
</dbReference>
<organism evidence="4 5">
    <name type="scientific">Streptomyces filamentosus</name>
    <name type="common">Streptomyces roseosporus</name>
    <dbReference type="NCBI Taxonomy" id="67294"/>
    <lineage>
        <taxon>Bacteria</taxon>
        <taxon>Bacillati</taxon>
        <taxon>Actinomycetota</taxon>
        <taxon>Actinomycetes</taxon>
        <taxon>Kitasatosporales</taxon>
        <taxon>Streptomycetaceae</taxon>
        <taxon>Streptomyces</taxon>
    </lineage>
</organism>
<feature type="compositionally biased region" description="Low complexity" evidence="2">
    <location>
        <begin position="135"/>
        <end position="149"/>
    </location>
</feature>
<evidence type="ECO:0000259" key="3">
    <source>
        <dbReference type="Pfam" id="PF01551"/>
    </source>
</evidence>
<evidence type="ECO:0000313" key="5">
    <source>
        <dbReference type="Proteomes" id="UP000632849"/>
    </source>
</evidence>
<feature type="coiled-coil region" evidence="1">
    <location>
        <begin position="183"/>
        <end position="263"/>
    </location>
</feature>
<comment type="caution">
    <text evidence="4">The sequence shown here is derived from an EMBL/GenBank/DDBJ whole genome shotgun (WGS) entry which is preliminary data.</text>
</comment>
<dbReference type="Gene3D" id="2.70.70.10">
    <property type="entry name" value="Glucose Permease (Domain IIA)"/>
    <property type="match status" value="1"/>
</dbReference>
<sequence length="400" mass="40534">MASNTPVPEAPFDPFGGRGAAGADDPAGSAPGAYETASFTPAPGEWNPTEGSLRAESRSGGRHRVVKQRSNFARSSTVLGVGVIAAVGAGGLATAQDKPPVAISLPDLPDLGLPDAKDLPGVGALLADDEDGPAEARGSAPAAAGGTAAKPLTSLTYAAPADTATAAEAERTVAAADAGEALRARILQQAEQQQQAAVDAEKEAAEKAAAEKAVEAAAQAKAEADAVAKAEAVAKAKAEAERLAAEKAEAERIAAEKAEAERLAKLAASYSMPLSSYTLTSTYMQSGSMWSSGYHTGLDFAAPTGTPLKAVHGGTIKSATYSGSYGYRVVLELEDGTEVWYCHLSSMTVAADQTVATGETIGRVGATGNVTGPHLHMEVHTPDGSGIDPAEWLRSKGLTV</sequence>
<evidence type="ECO:0000313" key="4">
    <source>
        <dbReference type="EMBL" id="GHF92519.1"/>
    </source>
</evidence>
<reference evidence="4" key="2">
    <citation type="submission" date="2020-09" db="EMBL/GenBank/DDBJ databases">
        <authorList>
            <person name="Sun Q."/>
            <person name="Ohkuma M."/>
        </authorList>
    </citation>
    <scope>NUCLEOTIDE SEQUENCE</scope>
    <source>
        <strain evidence="4">JCM 4122</strain>
    </source>
</reference>
<protein>
    <recommendedName>
        <fullName evidence="3">M23ase beta-sheet core domain-containing protein</fullName>
    </recommendedName>
</protein>
<feature type="compositionally biased region" description="Low complexity" evidence="2">
    <location>
        <begin position="10"/>
        <end position="33"/>
    </location>
</feature>
<dbReference type="SUPFAM" id="SSF51261">
    <property type="entry name" value="Duplicated hybrid motif"/>
    <property type="match status" value="1"/>
</dbReference>
<dbReference type="FunFam" id="2.70.70.10:FF:000013">
    <property type="entry name" value="Peptidase family M23"/>
    <property type="match status" value="1"/>
</dbReference>
<dbReference type="InterPro" id="IPR011055">
    <property type="entry name" value="Dup_hybrid_motif"/>
</dbReference>
<accession>A0A919BHK1</accession>
<dbReference type="PANTHER" id="PTHR21666">
    <property type="entry name" value="PEPTIDASE-RELATED"/>
    <property type="match status" value="1"/>
</dbReference>
<dbReference type="CDD" id="cd12797">
    <property type="entry name" value="M23_peptidase"/>
    <property type="match status" value="1"/>
</dbReference>
<dbReference type="Pfam" id="PF01551">
    <property type="entry name" value="Peptidase_M23"/>
    <property type="match status" value="1"/>
</dbReference>
<evidence type="ECO:0000256" key="1">
    <source>
        <dbReference type="SAM" id="Coils"/>
    </source>
</evidence>
<name>A0A919BHK1_STRFL</name>
<reference evidence="4" key="1">
    <citation type="journal article" date="2014" name="Int. J. Syst. Evol. Microbiol.">
        <title>Complete genome sequence of Corynebacterium casei LMG S-19264T (=DSM 44701T), isolated from a smear-ripened cheese.</title>
        <authorList>
            <consortium name="US DOE Joint Genome Institute (JGI-PGF)"/>
            <person name="Walter F."/>
            <person name="Albersmeier A."/>
            <person name="Kalinowski J."/>
            <person name="Ruckert C."/>
        </authorList>
    </citation>
    <scope>NUCLEOTIDE SEQUENCE</scope>
    <source>
        <strain evidence="4">JCM 4122</strain>
    </source>
</reference>
<dbReference type="InterPro" id="IPR016047">
    <property type="entry name" value="M23ase_b-sheet_dom"/>
</dbReference>
<dbReference type="PANTHER" id="PTHR21666:SF270">
    <property type="entry name" value="MUREIN HYDROLASE ACTIVATOR ENVC"/>
    <property type="match status" value="1"/>
</dbReference>
<keyword evidence="5" id="KW-1185">Reference proteome</keyword>
<keyword evidence="1" id="KW-0175">Coiled coil</keyword>
<evidence type="ECO:0000256" key="2">
    <source>
        <dbReference type="SAM" id="MobiDB-lite"/>
    </source>
</evidence>
<feature type="domain" description="M23ase beta-sheet core" evidence="3">
    <location>
        <begin position="294"/>
        <end position="389"/>
    </location>
</feature>
<dbReference type="InterPro" id="IPR050570">
    <property type="entry name" value="Cell_wall_metabolism_enzyme"/>
</dbReference>
<dbReference type="Proteomes" id="UP000632849">
    <property type="component" value="Unassembled WGS sequence"/>
</dbReference>
<dbReference type="GO" id="GO:0004222">
    <property type="term" value="F:metalloendopeptidase activity"/>
    <property type="evidence" value="ECO:0007669"/>
    <property type="project" value="TreeGrafter"/>
</dbReference>
<feature type="region of interest" description="Disordered" evidence="2">
    <location>
        <begin position="1"/>
        <end position="71"/>
    </location>
</feature>
<feature type="region of interest" description="Disordered" evidence="2">
    <location>
        <begin position="122"/>
        <end position="149"/>
    </location>
</feature>
<gene>
    <name evidence="4" type="ORF">GCM10017667_22650</name>
</gene>
<proteinExistence type="predicted"/>
<dbReference type="AlphaFoldDB" id="A0A919BHK1"/>